<dbReference type="Proteomes" id="UP000663879">
    <property type="component" value="Unassembled WGS sequence"/>
</dbReference>
<reference evidence="1" key="1">
    <citation type="submission" date="2021-02" db="EMBL/GenBank/DDBJ databases">
        <authorList>
            <person name="Nowell W R."/>
        </authorList>
    </citation>
    <scope>NUCLEOTIDE SEQUENCE</scope>
    <source>
        <strain evidence="1">Ploen Becks lab</strain>
    </source>
</reference>
<evidence type="ECO:0000313" key="1">
    <source>
        <dbReference type="EMBL" id="CAF0734838.1"/>
    </source>
</evidence>
<dbReference type="AlphaFoldDB" id="A0A813NGT4"/>
<name>A0A813NGT4_9BILA</name>
<evidence type="ECO:0000313" key="2">
    <source>
        <dbReference type="Proteomes" id="UP000663879"/>
    </source>
</evidence>
<accession>A0A813NGT4</accession>
<gene>
    <name evidence="1" type="ORF">OXX778_LOCUS3067</name>
</gene>
<sequence>MTSELFIEYFKKHLNDDLFYFKNFFNENSSLFQSKNTRISLNKSHIHLLHEIKEIILINLSKNNFFLENDGFNLSHIQKIFNIFISTRQGYDEHQASKLCLLHNLSNSKINKPDDLPKFLNNIETIFVLNNESIIIFKEELSKLFNRFKERTIVKLKISNALQKFLNCEDQFFNCDNFSKLRLKFFNSDNLSLIGFVGIDTIYLNNKRNEIYLKKFQENNLGKDQILKVFQLNLADLFVNFGSIILLRHKSDDFNISIFNDSAFKHDLFELQEIVEKEFFTQRIDWFNSALNSNFNIEYFYNILETILNNNEVKFDASKIGSIVSYQCNAKYFGIHFDELI</sequence>
<organism evidence="1 2">
    <name type="scientific">Brachionus calyciflorus</name>
    <dbReference type="NCBI Taxonomy" id="104777"/>
    <lineage>
        <taxon>Eukaryota</taxon>
        <taxon>Metazoa</taxon>
        <taxon>Spiralia</taxon>
        <taxon>Gnathifera</taxon>
        <taxon>Rotifera</taxon>
        <taxon>Eurotatoria</taxon>
        <taxon>Monogononta</taxon>
        <taxon>Pseudotrocha</taxon>
        <taxon>Ploima</taxon>
        <taxon>Brachionidae</taxon>
        <taxon>Brachionus</taxon>
    </lineage>
</organism>
<protein>
    <submittedName>
        <fullName evidence="1">Uncharacterized protein</fullName>
    </submittedName>
</protein>
<comment type="caution">
    <text evidence="1">The sequence shown here is derived from an EMBL/GenBank/DDBJ whole genome shotgun (WGS) entry which is preliminary data.</text>
</comment>
<dbReference type="EMBL" id="CAJNOC010000259">
    <property type="protein sequence ID" value="CAF0734838.1"/>
    <property type="molecule type" value="Genomic_DNA"/>
</dbReference>
<keyword evidence="2" id="KW-1185">Reference proteome</keyword>
<proteinExistence type="predicted"/>